<evidence type="ECO:0000256" key="1">
    <source>
        <dbReference type="SAM" id="MobiDB-lite"/>
    </source>
</evidence>
<evidence type="ECO:0000313" key="2">
    <source>
        <dbReference type="EMBL" id="VEU38539.1"/>
    </source>
</evidence>
<gene>
    <name evidence="2" type="ORF">PSNMU_V1.4_AUG-EV-PASAV3_0053600</name>
</gene>
<reference evidence="2 3" key="1">
    <citation type="submission" date="2019-01" db="EMBL/GenBank/DDBJ databases">
        <authorList>
            <person name="Ferrante I. M."/>
        </authorList>
    </citation>
    <scope>NUCLEOTIDE SEQUENCE [LARGE SCALE GENOMIC DNA]</scope>
    <source>
        <strain evidence="2 3">B856</strain>
    </source>
</reference>
<organism evidence="2 3">
    <name type="scientific">Pseudo-nitzschia multistriata</name>
    <dbReference type="NCBI Taxonomy" id="183589"/>
    <lineage>
        <taxon>Eukaryota</taxon>
        <taxon>Sar</taxon>
        <taxon>Stramenopiles</taxon>
        <taxon>Ochrophyta</taxon>
        <taxon>Bacillariophyta</taxon>
        <taxon>Bacillariophyceae</taxon>
        <taxon>Bacillariophycidae</taxon>
        <taxon>Bacillariales</taxon>
        <taxon>Bacillariaceae</taxon>
        <taxon>Pseudo-nitzschia</taxon>
    </lineage>
</organism>
<sequence length="178" mass="18981">MAERTKPYGCMQILVRRELNLGYRFGIQNRLAHVLILRLTKTNSLTNQPAKTIAIPLSSSPRPVLAALPKGSLRGASPASKVSASAAPSAEASSPPAASVPAAAATEASAEPSSPPVLGLANDRRCLAHRLADTLGRSSPVFPPVLDSEHRRQPKQKTETRESNQTHPCASEEDSFRE</sequence>
<dbReference type="EMBL" id="CAACVS010000172">
    <property type="protein sequence ID" value="VEU38539.1"/>
    <property type="molecule type" value="Genomic_DNA"/>
</dbReference>
<evidence type="ECO:0000313" key="3">
    <source>
        <dbReference type="Proteomes" id="UP000291116"/>
    </source>
</evidence>
<dbReference type="AlphaFoldDB" id="A0A448Z952"/>
<proteinExistence type="predicted"/>
<feature type="compositionally biased region" description="Low complexity" evidence="1">
    <location>
        <begin position="76"/>
        <end position="112"/>
    </location>
</feature>
<feature type="compositionally biased region" description="Basic and acidic residues" evidence="1">
    <location>
        <begin position="147"/>
        <end position="164"/>
    </location>
</feature>
<accession>A0A448Z952</accession>
<name>A0A448Z952_9STRA</name>
<dbReference type="Proteomes" id="UP000291116">
    <property type="component" value="Unassembled WGS sequence"/>
</dbReference>
<feature type="region of interest" description="Disordered" evidence="1">
    <location>
        <begin position="131"/>
        <end position="178"/>
    </location>
</feature>
<keyword evidence="3" id="KW-1185">Reference proteome</keyword>
<protein>
    <submittedName>
        <fullName evidence="2">Uncharacterized protein</fullName>
    </submittedName>
</protein>
<feature type="region of interest" description="Disordered" evidence="1">
    <location>
        <begin position="66"/>
        <end position="117"/>
    </location>
</feature>